<dbReference type="Proteomes" id="UP001241377">
    <property type="component" value="Unassembled WGS sequence"/>
</dbReference>
<reference evidence="1" key="1">
    <citation type="submission" date="2023-04" db="EMBL/GenBank/DDBJ databases">
        <title>Draft Genome sequencing of Naganishia species isolated from polar environments using Oxford Nanopore Technology.</title>
        <authorList>
            <person name="Leo P."/>
            <person name="Venkateswaran K."/>
        </authorList>
    </citation>
    <scope>NUCLEOTIDE SEQUENCE</scope>
    <source>
        <strain evidence="1">MNA-CCFEE 5261</strain>
    </source>
</reference>
<organism evidence="1 2">
    <name type="scientific">Naganishia cerealis</name>
    <dbReference type="NCBI Taxonomy" id="610337"/>
    <lineage>
        <taxon>Eukaryota</taxon>
        <taxon>Fungi</taxon>
        <taxon>Dikarya</taxon>
        <taxon>Basidiomycota</taxon>
        <taxon>Agaricomycotina</taxon>
        <taxon>Tremellomycetes</taxon>
        <taxon>Filobasidiales</taxon>
        <taxon>Filobasidiaceae</taxon>
        <taxon>Naganishia</taxon>
    </lineage>
</organism>
<gene>
    <name evidence="1" type="ORF">QFC19_002547</name>
</gene>
<proteinExistence type="predicted"/>
<evidence type="ECO:0000313" key="2">
    <source>
        <dbReference type="Proteomes" id="UP001241377"/>
    </source>
</evidence>
<dbReference type="EMBL" id="JASBWR010000022">
    <property type="protein sequence ID" value="KAJ9108082.1"/>
    <property type="molecule type" value="Genomic_DNA"/>
</dbReference>
<name>A0ACC2W8V7_9TREE</name>
<comment type="caution">
    <text evidence="1">The sequence shown here is derived from an EMBL/GenBank/DDBJ whole genome shotgun (WGS) entry which is preliminary data.</text>
</comment>
<protein>
    <submittedName>
        <fullName evidence="1">Uncharacterized protein</fullName>
    </submittedName>
</protein>
<sequence>MFSAVAIGRRVPSTCAQCRFAVKQLGAQVIPLVASSSTRSIASAATALEHTESQDTDVIDESPQIPAGTEKPVSQSNTGNRFTKGGKGKEKGARLSKKQKKALENSRALAESLARSRKTGGQTPSSPSKPVDIQISSHDTPSISDHQPSATPAALTVEILQQYKPTRSPPLRAPIDKYTKEYGRAYQRLDKAFVRDQLWELWNQLRLNVTETAKAQALLAEEEGMEEPPPPPKLPSLSSKTGKRQIVQTILDQWGWPRVEQVERERQVQEWKNVITEKGKYSSFLVVGVLYVDVIDYVLGSDIPMTHAEAYLLLRRDPEFTQVLASEHRVMLNMVLRPNLCFHVKGKNHILQEIEVAIDKRRKIIKIQRMNKQDVPGGSLTELYQTISNMSGAFLETDASNKLQISYLDSESKARALELLYRAHIQLDEDPKSAQVLALTGQQELPLSSSPDIADAQTPQTYALYPFIPISISMNSLLDYPSQITESTNDWVVTGKSVFRLRRLGGWFGSVGHNEDAAALPQLEETLARNVRNVTGLKSLVLRDWLQGDGLPSEIDVSNSDQYERHVSLQQGHLLFSTIGAQEQATLTPPGKVQGDRSLGSMCRQLEALEMYPVFIPLSAVPFESAIKETSAPKRIRRVRYRSTSNRLKSEWLSTVEIEVALQISKSTDENTESTPSTDASAELEVNPGYQPAADAIPVVKHAYERSWNILCPDSDRDLNMQEEMSRQMNMSDIPELQPIMDMLTSGLE</sequence>
<evidence type="ECO:0000313" key="1">
    <source>
        <dbReference type="EMBL" id="KAJ9108082.1"/>
    </source>
</evidence>
<accession>A0ACC2W8V7</accession>
<keyword evidence="2" id="KW-1185">Reference proteome</keyword>